<dbReference type="InterPro" id="IPR016024">
    <property type="entry name" value="ARM-type_fold"/>
</dbReference>
<name>A0ABQ2U9K2_9PSEU</name>
<dbReference type="InterPro" id="IPR018568">
    <property type="entry name" value="DUF2019"/>
</dbReference>
<gene>
    <name evidence="2" type="ORF">GCM10010178_02070</name>
</gene>
<evidence type="ECO:0000313" key="2">
    <source>
        <dbReference type="EMBL" id="GGU14262.1"/>
    </source>
</evidence>
<keyword evidence="3" id="KW-1185">Reference proteome</keyword>
<evidence type="ECO:0000313" key="3">
    <source>
        <dbReference type="Proteomes" id="UP000649573"/>
    </source>
</evidence>
<organism evidence="2 3">
    <name type="scientific">Lentzea flava</name>
    <dbReference type="NCBI Taxonomy" id="103732"/>
    <lineage>
        <taxon>Bacteria</taxon>
        <taxon>Bacillati</taxon>
        <taxon>Actinomycetota</taxon>
        <taxon>Actinomycetes</taxon>
        <taxon>Pseudonocardiales</taxon>
        <taxon>Pseudonocardiaceae</taxon>
        <taxon>Lentzea</taxon>
    </lineage>
</organism>
<dbReference type="Proteomes" id="UP000649573">
    <property type="component" value="Unassembled WGS sequence"/>
</dbReference>
<protein>
    <recommendedName>
        <fullName evidence="1">DUF2019 domain-containing protein</fullName>
    </recommendedName>
</protein>
<dbReference type="SUPFAM" id="SSF48371">
    <property type="entry name" value="ARM repeat"/>
    <property type="match status" value="1"/>
</dbReference>
<comment type="caution">
    <text evidence="2">The sequence shown here is derived from an EMBL/GenBank/DDBJ whole genome shotgun (WGS) entry which is preliminary data.</text>
</comment>
<dbReference type="InterPro" id="IPR042236">
    <property type="entry name" value="PI3K_accessory_sf"/>
</dbReference>
<proteinExistence type="predicted"/>
<evidence type="ECO:0000259" key="1">
    <source>
        <dbReference type="Pfam" id="PF09450"/>
    </source>
</evidence>
<feature type="domain" description="DUF2019" evidence="1">
    <location>
        <begin position="16"/>
        <end position="107"/>
    </location>
</feature>
<dbReference type="EMBL" id="BMRE01000001">
    <property type="protein sequence ID" value="GGU14262.1"/>
    <property type="molecule type" value="Genomic_DNA"/>
</dbReference>
<dbReference type="Gene3D" id="1.25.40.70">
    <property type="entry name" value="Phosphatidylinositol 3-kinase, accessory domain (PIK)"/>
    <property type="match status" value="1"/>
</dbReference>
<sequence>MTDRRANDVERLAAEYLQNTLEWDEASDNARKANVFFDRIHALYKQLRETEAGRAAIASLMNHPQRAVQLTAAGHSLAWCEAEAVAVLEEIEKDPGLLAISAKYTLKAHREGTLEFDW</sequence>
<reference evidence="3" key="1">
    <citation type="journal article" date="2019" name="Int. J. Syst. Evol. Microbiol.">
        <title>The Global Catalogue of Microorganisms (GCM) 10K type strain sequencing project: providing services to taxonomists for standard genome sequencing and annotation.</title>
        <authorList>
            <consortium name="The Broad Institute Genomics Platform"/>
            <consortium name="The Broad Institute Genome Sequencing Center for Infectious Disease"/>
            <person name="Wu L."/>
            <person name="Ma J."/>
        </authorList>
    </citation>
    <scope>NUCLEOTIDE SEQUENCE [LARGE SCALE GENOMIC DNA]</scope>
    <source>
        <strain evidence="3">JCM 3296</strain>
    </source>
</reference>
<dbReference type="Pfam" id="PF09450">
    <property type="entry name" value="DUF2019"/>
    <property type="match status" value="1"/>
</dbReference>
<dbReference type="RefSeq" id="WP_189251593.1">
    <property type="nucleotide sequence ID" value="NZ_BMRE01000001.1"/>
</dbReference>
<accession>A0ABQ2U9K2</accession>